<evidence type="ECO:0000256" key="1">
    <source>
        <dbReference type="SAM" id="Phobius"/>
    </source>
</evidence>
<dbReference type="Proteomes" id="UP000886998">
    <property type="component" value="Unassembled WGS sequence"/>
</dbReference>
<proteinExistence type="predicted"/>
<name>A0A8X6XBI7_9ARAC</name>
<feature type="transmembrane region" description="Helical" evidence="1">
    <location>
        <begin position="136"/>
        <end position="162"/>
    </location>
</feature>
<organism evidence="2 3">
    <name type="scientific">Trichonephila inaurata madagascariensis</name>
    <dbReference type="NCBI Taxonomy" id="2747483"/>
    <lineage>
        <taxon>Eukaryota</taxon>
        <taxon>Metazoa</taxon>
        <taxon>Ecdysozoa</taxon>
        <taxon>Arthropoda</taxon>
        <taxon>Chelicerata</taxon>
        <taxon>Arachnida</taxon>
        <taxon>Araneae</taxon>
        <taxon>Araneomorphae</taxon>
        <taxon>Entelegynae</taxon>
        <taxon>Araneoidea</taxon>
        <taxon>Nephilidae</taxon>
        <taxon>Trichonephila</taxon>
        <taxon>Trichonephila inaurata</taxon>
    </lineage>
</organism>
<feature type="transmembrane region" description="Helical" evidence="1">
    <location>
        <begin position="301"/>
        <end position="320"/>
    </location>
</feature>
<dbReference type="EMBL" id="BMAV01007148">
    <property type="protein sequence ID" value="GFY49722.1"/>
    <property type="molecule type" value="Genomic_DNA"/>
</dbReference>
<reference evidence="2" key="1">
    <citation type="submission" date="2020-08" db="EMBL/GenBank/DDBJ databases">
        <title>Multicomponent nature underlies the extraordinary mechanical properties of spider dragline silk.</title>
        <authorList>
            <person name="Kono N."/>
            <person name="Nakamura H."/>
            <person name="Mori M."/>
            <person name="Yoshida Y."/>
            <person name="Ohtoshi R."/>
            <person name="Malay A.D."/>
            <person name="Moran D.A.P."/>
            <person name="Tomita M."/>
            <person name="Numata K."/>
            <person name="Arakawa K."/>
        </authorList>
    </citation>
    <scope>NUCLEOTIDE SEQUENCE</scope>
</reference>
<feature type="transmembrane region" description="Helical" evidence="1">
    <location>
        <begin position="168"/>
        <end position="186"/>
    </location>
</feature>
<feature type="transmembrane region" description="Helical" evidence="1">
    <location>
        <begin position="193"/>
        <end position="214"/>
    </location>
</feature>
<keyword evidence="1" id="KW-0812">Transmembrane</keyword>
<protein>
    <submittedName>
        <fullName evidence="2">Uncharacterized protein</fullName>
    </submittedName>
</protein>
<comment type="caution">
    <text evidence="2">The sequence shown here is derived from an EMBL/GenBank/DDBJ whole genome shotgun (WGS) entry which is preliminary data.</text>
</comment>
<keyword evidence="1" id="KW-0472">Membrane</keyword>
<evidence type="ECO:0000313" key="2">
    <source>
        <dbReference type="EMBL" id="GFY49722.1"/>
    </source>
</evidence>
<accession>A0A8X6XBI7</accession>
<evidence type="ECO:0000313" key="3">
    <source>
        <dbReference type="Proteomes" id="UP000886998"/>
    </source>
</evidence>
<keyword evidence="1" id="KW-1133">Transmembrane helix</keyword>
<feature type="transmembrane region" description="Helical" evidence="1">
    <location>
        <begin position="58"/>
        <end position="79"/>
    </location>
</feature>
<gene>
    <name evidence="2" type="primary">AVEN_267472_1</name>
    <name evidence="2" type="ORF">TNIN_153431</name>
</gene>
<sequence length="324" mass="37081">MNVSGGYSHSVPDGYGILWIVLKIFGIDVMEENSEEKIRTKATLSIVYVYIKKLSINLFPIILHLMQIYAISSWCILIEQELAKTEVMLSFMVVNILSTVLWHDVNRKKGSIKDLVIKCHIIETYFRKNERNISRIINVCLALAVTISTISALLCSFFMSTYSIEYKIFYSFFWLLKSENFICLLVRSLIILITYAILIQLPAVVAILSAAIYYKFSDLLGNLAENIEGMRYSEPNDEAIVIVMKRISSQIHRIRTSLHLIYYALGYDMENKRKTMKLLKNIMKVDFPQMTALGVLTIKPVLILSTFGSVLTYGLLVLSIKKNN</sequence>
<dbReference type="AlphaFoldDB" id="A0A8X6XBI7"/>
<dbReference type="OrthoDB" id="6434096at2759"/>
<keyword evidence="3" id="KW-1185">Reference proteome</keyword>